<dbReference type="EMBL" id="FQXD01000007">
    <property type="protein sequence ID" value="SHH47598.1"/>
    <property type="molecule type" value="Genomic_DNA"/>
</dbReference>
<keyword evidence="3" id="KW-1185">Reference proteome</keyword>
<keyword evidence="1" id="KW-1133">Transmembrane helix</keyword>
<gene>
    <name evidence="2" type="ORF">SAMN05421807_107169</name>
</gene>
<keyword evidence="1" id="KW-0812">Transmembrane</keyword>
<dbReference type="Proteomes" id="UP000184079">
    <property type="component" value="Unassembled WGS sequence"/>
</dbReference>
<proteinExistence type="predicted"/>
<organism evidence="2 3">
    <name type="scientific">Virgibacillus chiguensis</name>
    <dbReference type="NCBI Taxonomy" id="411959"/>
    <lineage>
        <taxon>Bacteria</taxon>
        <taxon>Bacillati</taxon>
        <taxon>Bacillota</taxon>
        <taxon>Bacilli</taxon>
        <taxon>Bacillales</taxon>
        <taxon>Bacillaceae</taxon>
        <taxon>Virgibacillus</taxon>
    </lineage>
</organism>
<name>A0A1M5TA91_9BACI</name>
<evidence type="ECO:0008006" key="4">
    <source>
        <dbReference type="Google" id="ProtNLM"/>
    </source>
</evidence>
<reference evidence="3" key="1">
    <citation type="submission" date="2016-11" db="EMBL/GenBank/DDBJ databases">
        <authorList>
            <person name="Varghese N."/>
            <person name="Submissions S."/>
        </authorList>
    </citation>
    <scope>NUCLEOTIDE SEQUENCE [LARGE SCALE GENOMIC DNA]</scope>
    <source>
        <strain evidence="3">CGMCC 1.6496</strain>
    </source>
</reference>
<evidence type="ECO:0000256" key="1">
    <source>
        <dbReference type="SAM" id="Phobius"/>
    </source>
</evidence>
<evidence type="ECO:0000313" key="2">
    <source>
        <dbReference type="EMBL" id="SHH47598.1"/>
    </source>
</evidence>
<feature type="transmembrane region" description="Helical" evidence="1">
    <location>
        <begin position="6"/>
        <end position="26"/>
    </location>
</feature>
<keyword evidence="1" id="KW-0472">Membrane</keyword>
<protein>
    <recommendedName>
        <fullName evidence="4">Thioredoxin domain-containing protein</fullName>
    </recommendedName>
</protein>
<dbReference type="AlphaFoldDB" id="A0A1M5TA91"/>
<sequence>MNVQGQLIISLFILMIIHLLFLLILLKFVNKRNEESGPLIGTNLIGLSYFDDNKLTNFIDFTILKHKKIMLIVDSECSGCSGLMEKMSYLKQDTTENILVFHMLREDVDDSKEDALKNRIYLSPNVIVDKLNIKGFPYLIKFNEEGLITQKSYASIDVFLQYITNERIE</sequence>
<evidence type="ECO:0000313" key="3">
    <source>
        <dbReference type="Proteomes" id="UP000184079"/>
    </source>
</evidence>
<dbReference type="RefSeq" id="WP_073008411.1">
    <property type="nucleotide sequence ID" value="NZ_FQXD01000007.1"/>
</dbReference>
<accession>A0A1M5TA91</accession>